<feature type="domain" description="Semialdehyde dehydrogenase NAD-binding" evidence="7">
    <location>
        <begin position="3"/>
        <end position="141"/>
    </location>
</feature>
<evidence type="ECO:0000313" key="9">
    <source>
        <dbReference type="Proteomes" id="UP001157947"/>
    </source>
</evidence>
<dbReference type="CDD" id="cd17895">
    <property type="entry name" value="AGPR_1_N"/>
    <property type="match status" value="1"/>
</dbReference>
<comment type="catalytic activity">
    <reaction evidence="5">
        <text>N-acetyl-L-glutamate 5-semialdehyde + phosphate + NADP(+) = N-acetyl-L-glutamyl 5-phosphate + NADPH + H(+)</text>
        <dbReference type="Rhea" id="RHEA:21588"/>
        <dbReference type="ChEBI" id="CHEBI:15378"/>
        <dbReference type="ChEBI" id="CHEBI:29123"/>
        <dbReference type="ChEBI" id="CHEBI:43474"/>
        <dbReference type="ChEBI" id="CHEBI:57783"/>
        <dbReference type="ChEBI" id="CHEBI:57936"/>
        <dbReference type="ChEBI" id="CHEBI:58349"/>
        <dbReference type="EC" id="1.2.1.38"/>
    </reaction>
</comment>
<dbReference type="EC" id="1.2.1.38" evidence="5"/>
<proteinExistence type="inferred from homology"/>
<dbReference type="GO" id="GO:0006526">
    <property type="term" value="P:L-arginine biosynthetic process"/>
    <property type="evidence" value="ECO:0007669"/>
    <property type="project" value="UniProtKB-UniRule"/>
</dbReference>
<dbReference type="InterPro" id="IPR058924">
    <property type="entry name" value="AGPR_dimerisation_dom"/>
</dbReference>
<dbReference type="Pfam" id="PF01118">
    <property type="entry name" value="Semialdhyde_dh"/>
    <property type="match status" value="1"/>
</dbReference>
<dbReference type="PANTHER" id="PTHR32338:SF10">
    <property type="entry name" value="N-ACETYL-GAMMA-GLUTAMYL-PHOSPHATE REDUCTASE, CHLOROPLASTIC-RELATED"/>
    <property type="match status" value="1"/>
</dbReference>
<dbReference type="HAMAP" id="MF_00150">
    <property type="entry name" value="ArgC_type1"/>
    <property type="match status" value="1"/>
</dbReference>
<evidence type="ECO:0000256" key="3">
    <source>
        <dbReference type="ARBA" id="ARBA00022857"/>
    </source>
</evidence>
<dbReference type="GO" id="GO:0070401">
    <property type="term" value="F:NADP+ binding"/>
    <property type="evidence" value="ECO:0007669"/>
    <property type="project" value="InterPro"/>
</dbReference>
<comment type="similarity">
    <text evidence="5">Belongs to the NAGSA dehydrogenase family. Type 1 subfamily.</text>
</comment>
<evidence type="ECO:0000256" key="4">
    <source>
        <dbReference type="ARBA" id="ARBA00023002"/>
    </source>
</evidence>
<evidence type="ECO:0000256" key="6">
    <source>
        <dbReference type="PROSITE-ProRule" id="PRU10010"/>
    </source>
</evidence>
<dbReference type="InterPro" id="IPR050085">
    <property type="entry name" value="AGPR"/>
</dbReference>
<keyword evidence="1 5" id="KW-0055">Arginine biosynthesis</keyword>
<dbReference type="CDD" id="cd23934">
    <property type="entry name" value="AGPR_1_C"/>
    <property type="match status" value="1"/>
</dbReference>
<gene>
    <name evidence="5" type="primary">argC</name>
    <name evidence="8" type="ORF">SAMN06264868_11450</name>
</gene>
<comment type="subcellular location">
    <subcellularLocation>
        <location evidence="5">Cytoplasm</location>
    </subcellularLocation>
</comment>
<evidence type="ECO:0000256" key="5">
    <source>
        <dbReference type="HAMAP-Rule" id="MF_00150"/>
    </source>
</evidence>
<comment type="pathway">
    <text evidence="5">Amino-acid biosynthesis; L-arginine biosynthesis; N(2)-acetyl-L-ornithine from L-glutamate: step 3/4.</text>
</comment>
<dbReference type="PROSITE" id="PS01224">
    <property type="entry name" value="ARGC"/>
    <property type="match status" value="1"/>
</dbReference>
<dbReference type="NCBIfam" id="TIGR01850">
    <property type="entry name" value="argC"/>
    <property type="match status" value="1"/>
</dbReference>
<dbReference type="InterPro" id="IPR036291">
    <property type="entry name" value="NAD(P)-bd_dom_sf"/>
</dbReference>
<protein>
    <recommendedName>
        <fullName evidence="5">N-acetyl-gamma-glutamyl-phosphate reductase</fullName>
        <shortName evidence="5">AGPR</shortName>
        <ecNumber evidence="5">1.2.1.38</ecNumber>
    </recommendedName>
    <alternativeName>
        <fullName evidence="5">N-acetyl-glutamate semialdehyde dehydrogenase</fullName>
        <shortName evidence="5">NAGSA dehydrogenase</shortName>
    </alternativeName>
</protein>
<dbReference type="GO" id="GO:0005737">
    <property type="term" value="C:cytoplasm"/>
    <property type="evidence" value="ECO:0007669"/>
    <property type="project" value="UniProtKB-SubCell"/>
</dbReference>
<evidence type="ECO:0000256" key="2">
    <source>
        <dbReference type="ARBA" id="ARBA00022605"/>
    </source>
</evidence>
<dbReference type="SUPFAM" id="SSF55347">
    <property type="entry name" value="Glyceraldehyde-3-phosphate dehydrogenase-like, C-terminal domain"/>
    <property type="match status" value="1"/>
</dbReference>
<dbReference type="InterPro" id="IPR023013">
    <property type="entry name" value="AGPR_AS"/>
</dbReference>
<dbReference type="InterPro" id="IPR000706">
    <property type="entry name" value="AGPR_type-1"/>
</dbReference>
<dbReference type="Gene3D" id="3.40.50.720">
    <property type="entry name" value="NAD(P)-binding Rossmann-like Domain"/>
    <property type="match status" value="1"/>
</dbReference>
<accession>A0AA45WMW6</accession>
<dbReference type="RefSeq" id="WP_265134708.1">
    <property type="nucleotide sequence ID" value="NZ_FXTX01000014.1"/>
</dbReference>
<evidence type="ECO:0000256" key="1">
    <source>
        <dbReference type="ARBA" id="ARBA00022571"/>
    </source>
</evidence>
<dbReference type="Gene3D" id="3.30.360.10">
    <property type="entry name" value="Dihydrodipicolinate Reductase, domain 2"/>
    <property type="match status" value="1"/>
</dbReference>
<evidence type="ECO:0000259" key="7">
    <source>
        <dbReference type="SMART" id="SM00859"/>
    </source>
</evidence>
<dbReference type="GO" id="GO:0051287">
    <property type="term" value="F:NAD binding"/>
    <property type="evidence" value="ECO:0007669"/>
    <property type="project" value="InterPro"/>
</dbReference>
<dbReference type="SMART" id="SM00859">
    <property type="entry name" value="Semialdhyde_dh"/>
    <property type="match status" value="1"/>
</dbReference>
<dbReference type="GO" id="GO:0003942">
    <property type="term" value="F:N-acetyl-gamma-glutamyl-phosphate reductase activity"/>
    <property type="evidence" value="ECO:0007669"/>
    <property type="project" value="UniProtKB-UniRule"/>
</dbReference>
<dbReference type="SUPFAM" id="SSF51735">
    <property type="entry name" value="NAD(P)-binding Rossmann-fold domains"/>
    <property type="match status" value="1"/>
</dbReference>
<keyword evidence="9" id="KW-1185">Reference proteome</keyword>
<sequence>MKNVAVIGASGYTGIELLRILSNHRYVNVNQITSRQYKGKALKDVFPFLYKSKYQDLIFTEDIDLEKSDIYFLCLPHDASLHITKSLKDKGKIVIDLSAAYRIKDKSVYLDYYNFEHPYDDLLNEAVYGLPEIYREDIKKATIIANPGCYPTSIILALYPVVDKIEDIIIINSLSGISGAGRHLKEDFLYPEAFSNAYAYSVEKHRHTPEIEFILSDLSKKNINIRFIPHIIPVSRGMLSTINIKINLSKDEIIQIFKEKYKNEPFIRISDKPPRIKEVAGTNFCDIYITEDKKTGLITIISAIDNLGKGASSQAIQNMNIILNIDETEGLINYSIWP</sequence>
<dbReference type="Proteomes" id="UP001157947">
    <property type="component" value="Unassembled WGS sequence"/>
</dbReference>
<evidence type="ECO:0000313" key="8">
    <source>
        <dbReference type="EMBL" id="SMP16058.1"/>
    </source>
</evidence>
<dbReference type="PANTHER" id="PTHR32338">
    <property type="entry name" value="N-ACETYL-GAMMA-GLUTAMYL-PHOSPHATE REDUCTASE, CHLOROPLASTIC-RELATED-RELATED"/>
    <property type="match status" value="1"/>
</dbReference>
<keyword evidence="5" id="KW-0963">Cytoplasm</keyword>
<keyword evidence="3 5" id="KW-0521">NADP</keyword>
<dbReference type="Pfam" id="PF22698">
    <property type="entry name" value="Semialdhyde_dhC_1"/>
    <property type="match status" value="1"/>
</dbReference>
<dbReference type="EMBL" id="FXTX01000014">
    <property type="protein sequence ID" value="SMP16058.1"/>
    <property type="molecule type" value="Genomic_DNA"/>
</dbReference>
<name>A0AA45WMW6_9AQUI</name>
<keyword evidence="2 5" id="KW-0028">Amino-acid biosynthesis</keyword>
<reference evidence="8" key="1">
    <citation type="submission" date="2017-05" db="EMBL/GenBank/DDBJ databases">
        <authorList>
            <person name="Varghese N."/>
            <person name="Submissions S."/>
        </authorList>
    </citation>
    <scope>NUCLEOTIDE SEQUENCE</scope>
    <source>
        <strain evidence="8">DSM 18763</strain>
    </source>
</reference>
<comment type="caution">
    <text evidence="8">The sequence shown here is derived from an EMBL/GenBank/DDBJ whole genome shotgun (WGS) entry which is preliminary data.</text>
</comment>
<comment type="function">
    <text evidence="5">Catalyzes the NADPH-dependent reduction of N-acetyl-5-glutamyl phosphate to yield N-acetyl-L-glutamate 5-semialdehyde.</text>
</comment>
<dbReference type="InterPro" id="IPR000534">
    <property type="entry name" value="Semialdehyde_DH_NAD-bd"/>
</dbReference>
<organism evidence="8 9">
    <name type="scientific">Venenivibrio stagnispumantis</name>
    <dbReference type="NCBI Taxonomy" id="407998"/>
    <lineage>
        <taxon>Bacteria</taxon>
        <taxon>Pseudomonadati</taxon>
        <taxon>Aquificota</taxon>
        <taxon>Aquificia</taxon>
        <taxon>Aquificales</taxon>
        <taxon>Hydrogenothermaceae</taxon>
        <taxon>Venenivibrio</taxon>
    </lineage>
</organism>
<feature type="active site" evidence="5 6">
    <location>
        <position position="149"/>
    </location>
</feature>
<dbReference type="AlphaFoldDB" id="A0AA45WMW6"/>
<keyword evidence="4 5" id="KW-0560">Oxidoreductase</keyword>